<feature type="transmembrane region" description="Helical" evidence="5">
    <location>
        <begin position="290"/>
        <end position="315"/>
    </location>
</feature>
<keyword evidence="7" id="KW-1185">Reference proteome</keyword>
<evidence type="ECO:0000256" key="3">
    <source>
        <dbReference type="ARBA" id="ARBA00022989"/>
    </source>
</evidence>
<keyword evidence="4 5" id="KW-0472">Membrane</keyword>
<reference evidence="6" key="2">
    <citation type="submission" date="2015-06" db="UniProtKB">
        <authorList>
            <consortium name="EnsemblMetazoa"/>
        </authorList>
    </citation>
    <scope>IDENTIFICATION</scope>
</reference>
<evidence type="ECO:0000256" key="5">
    <source>
        <dbReference type="SAM" id="Phobius"/>
    </source>
</evidence>
<dbReference type="Gene3D" id="1.10.1450.10">
    <property type="entry name" value="Tetraspanin"/>
    <property type="match status" value="1"/>
</dbReference>
<proteinExistence type="predicted"/>
<dbReference type="EMBL" id="CAEY01000711">
    <property type="status" value="NOT_ANNOTATED_CDS"/>
    <property type="molecule type" value="Genomic_DNA"/>
</dbReference>
<dbReference type="PANTHER" id="PTHR19282:SF544">
    <property type="entry name" value="TETRASPANIN"/>
    <property type="match status" value="1"/>
</dbReference>
<protein>
    <submittedName>
        <fullName evidence="6">Uncharacterized protein</fullName>
    </submittedName>
</protein>
<gene>
    <name evidence="6" type="primary">107368556</name>
</gene>
<feature type="transmembrane region" description="Helical" evidence="5">
    <location>
        <begin position="36"/>
        <end position="62"/>
    </location>
</feature>
<evidence type="ECO:0000256" key="2">
    <source>
        <dbReference type="ARBA" id="ARBA00022692"/>
    </source>
</evidence>
<reference evidence="7" key="1">
    <citation type="submission" date="2011-08" db="EMBL/GenBank/DDBJ databases">
        <authorList>
            <person name="Rombauts S."/>
        </authorList>
    </citation>
    <scope>NUCLEOTIDE SEQUENCE</scope>
    <source>
        <strain evidence="7">London</strain>
    </source>
</reference>
<dbReference type="PRINTS" id="PR00259">
    <property type="entry name" value="TMFOUR"/>
</dbReference>
<dbReference type="GO" id="GO:0005886">
    <property type="term" value="C:plasma membrane"/>
    <property type="evidence" value="ECO:0007669"/>
    <property type="project" value="TreeGrafter"/>
</dbReference>
<dbReference type="Proteomes" id="UP000015104">
    <property type="component" value="Unassembled WGS sequence"/>
</dbReference>
<comment type="subcellular location">
    <subcellularLocation>
        <location evidence="1">Membrane</location>
        <topology evidence="1">Multi-pass membrane protein</topology>
    </subcellularLocation>
</comment>
<dbReference type="PANTHER" id="PTHR19282">
    <property type="entry name" value="TETRASPANIN"/>
    <property type="match status" value="1"/>
</dbReference>
<dbReference type="EnsemblMetazoa" id="tetur27g00400.1">
    <property type="protein sequence ID" value="tetur27g00400.1"/>
    <property type="gene ID" value="tetur27g00400"/>
</dbReference>
<dbReference type="AlphaFoldDB" id="T1KYE7"/>
<sequence length="323" mass="36173">MANYGYLSSSPAHYADHNQIQRSAYESNCCGLSTSFIAFILSVFNFILFFSGLIILAIVILYEHPPFEGEQDLHLPVIRSLLSKSHPLNLIHYKLILCGFLVCLIAIVNIFLNCYYSIKRREQDVESVGINNDLDEIALTSHHDSTTRTPVTSRKTDTFPSFALCSFIFALLLLFTIQLCISIFALFSVYGTGNGEEGYTQEFNRSITENLGDASKVVRDHPDVFRILEKEFKCCGLVSFEDYDKDNPVPDSCCKTAISDYQCGKRRHPSNIYFQGCISKISKVASDHTLLLGSVAFGFSLIQIFGLVFSCCLYVQLVASKTS</sequence>
<evidence type="ECO:0000256" key="4">
    <source>
        <dbReference type="ARBA" id="ARBA00023136"/>
    </source>
</evidence>
<dbReference type="eggNOG" id="KOG3882">
    <property type="taxonomic scope" value="Eukaryota"/>
</dbReference>
<evidence type="ECO:0000256" key="1">
    <source>
        <dbReference type="ARBA" id="ARBA00004141"/>
    </source>
</evidence>
<name>T1KYE7_TETUR</name>
<organism evidence="6 7">
    <name type="scientific">Tetranychus urticae</name>
    <name type="common">Two-spotted spider mite</name>
    <dbReference type="NCBI Taxonomy" id="32264"/>
    <lineage>
        <taxon>Eukaryota</taxon>
        <taxon>Metazoa</taxon>
        <taxon>Ecdysozoa</taxon>
        <taxon>Arthropoda</taxon>
        <taxon>Chelicerata</taxon>
        <taxon>Arachnida</taxon>
        <taxon>Acari</taxon>
        <taxon>Acariformes</taxon>
        <taxon>Trombidiformes</taxon>
        <taxon>Prostigmata</taxon>
        <taxon>Eleutherengona</taxon>
        <taxon>Raphignathae</taxon>
        <taxon>Tetranychoidea</taxon>
        <taxon>Tetranychidae</taxon>
        <taxon>Tetranychus</taxon>
    </lineage>
</organism>
<dbReference type="SUPFAM" id="SSF48652">
    <property type="entry name" value="Tetraspanin"/>
    <property type="match status" value="1"/>
</dbReference>
<accession>T1KYE7</accession>
<dbReference type="KEGG" id="tut:107368556"/>
<evidence type="ECO:0000313" key="7">
    <source>
        <dbReference type="Proteomes" id="UP000015104"/>
    </source>
</evidence>
<dbReference type="OMA" id="AYESNCC"/>
<dbReference type="InterPro" id="IPR008952">
    <property type="entry name" value="Tetraspanin_EC2_sf"/>
</dbReference>
<keyword evidence="2 5" id="KW-0812">Transmembrane</keyword>
<dbReference type="OrthoDB" id="9993879at2759"/>
<feature type="transmembrane region" description="Helical" evidence="5">
    <location>
        <begin position="91"/>
        <end position="112"/>
    </location>
</feature>
<keyword evidence="3 5" id="KW-1133">Transmembrane helix</keyword>
<dbReference type="Pfam" id="PF00335">
    <property type="entry name" value="Tetraspanin"/>
    <property type="match status" value="1"/>
</dbReference>
<evidence type="ECO:0000313" key="6">
    <source>
        <dbReference type="EnsemblMetazoa" id="tetur27g00400.1"/>
    </source>
</evidence>
<feature type="transmembrane region" description="Helical" evidence="5">
    <location>
        <begin position="162"/>
        <end position="190"/>
    </location>
</feature>
<dbReference type="HOGENOM" id="CLU_861465_0_0_1"/>
<dbReference type="InterPro" id="IPR018499">
    <property type="entry name" value="Tetraspanin/Peripherin"/>
</dbReference>